<dbReference type="SUPFAM" id="SSF51735">
    <property type="entry name" value="NAD(P)-binding Rossmann-fold domains"/>
    <property type="match status" value="1"/>
</dbReference>
<reference evidence="4" key="1">
    <citation type="journal article" date="2015" name="Genome Announc.">
        <title>Draft genome sequence of the cellulolytic fungus Chaetomium globosum.</title>
        <authorList>
            <person name="Cuomo C.A."/>
            <person name="Untereiner W.A."/>
            <person name="Ma L.-J."/>
            <person name="Grabherr M."/>
            <person name="Birren B.W."/>
        </authorList>
    </citation>
    <scope>NUCLEOTIDE SEQUENCE [LARGE SCALE GENOMIC DNA]</scope>
    <source>
        <strain evidence="4">ATCC 6205 / CBS 148.51 / DSM 1962 / NBRC 6347 / NRRL 1970</strain>
    </source>
</reference>
<dbReference type="HOGENOM" id="CLU_103010_1_0_1"/>
<dbReference type="eggNOG" id="ENOG502S3K9">
    <property type="taxonomic scope" value="Eukaryota"/>
</dbReference>
<dbReference type="InterPro" id="IPR002347">
    <property type="entry name" value="SDR_fam"/>
</dbReference>
<proteinExistence type="inferred from homology"/>
<gene>
    <name evidence="3" type="ORF">CHGG_11057</name>
</gene>
<dbReference type="Gene3D" id="3.40.50.720">
    <property type="entry name" value="NAD(P)-binding Rossmann-like Domain"/>
    <property type="match status" value="1"/>
</dbReference>
<dbReference type="EMBL" id="CH408038">
    <property type="protein sequence ID" value="EAQ82881.1"/>
    <property type="molecule type" value="Genomic_DNA"/>
</dbReference>
<dbReference type="AlphaFoldDB" id="Q2GLZ9"/>
<evidence type="ECO:0000313" key="3">
    <source>
        <dbReference type="EMBL" id="EAQ82881.1"/>
    </source>
</evidence>
<evidence type="ECO:0000256" key="1">
    <source>
        <dbReference type="ARBA" id="ARBA00006484"/>
    </source>
</evidence>
<dbReference type="GeneID" id="4397364"/>
<dbReference type="PANTHER" id="PTHR43669:SF4">
    <property type="entry name" value="SHORT-CHAIN DEHYDROGENASE"/>
    <property type="match status" value="1"/>
</dbReference>
<dbReference type="InterPro" id="IPR036291">
    <property type="entry name" value="NAD(P)-bd_dom_sf"/>
</dbReference>
<dbReference type="OMA" id="HLIHYLA"/>
<sequence length="231" mass="24346">MPNPSPIVLILGAGSNVGHHVAQAFRNTGYRVALAARSVNESDNTDEQVYLPSDFSDPDSIVKVFSKLKSSLGVPSVVIYNASAGKANPVDNPLSVPLADFAQALNINTTSAFVAAQQAVLAFEQLPASASKTFIFTGNALNTTILAPLMLGGVGKSATAHIIQSAAAAYADKGYKFYYAGERKADGKPAYMDIDGAAHAEQYVALAEDKSQGPWHYTFVKGVGYKKFPTA</sequence>
<organism evidence="3 4">
    <name type="scientific">Chaetomium globosum (strain ATCC 6205 / CBS 148.51 / DSM 1962 / NBRC 6347 / NRRL 1970)</name>
    <name type="common">Soil fungus</name>
    <dbReference type="NCBI Taxonomy" id="306901"/>
    <lineage>
        <taxon>Eukaryota</taxon>
        <taxon>Fungi</taxon>
        <taxon>Dikarya</taxon>
        <taxon>Ascomycota</taxon>
        <taxon>Pezizomycotina</taxon>
        <taxon>Sordariomycetes</taxon>
        <taxon>Sordariomycetidae</taxon>
        <taxon>Sordariales</taxon>
        <taxon>Chaetomiaceae</taxon>
        <taxon>Chaetomium</taxon>
    </lineage>
</organism>
<dbReference type="RefSeq" id="XP_001230233.1">
    <property type="nucleotide sequence ID" value="XM_001230232.1"/>
</dbReference>
<dbReference type="STRING" id="306901.Q2GLZ9"/>
<dbReference type="GO" id="GO:0016491">
    <property type="term" value="F:oxidoreductase activity"/>
    <property type="evidence" value="ECO:0007669"/>
    <property type="project" value="UniProtKB-KW"/>
</dbReference>
<evidence type="ECO:0008006" key="5">
    <source>
        <dbReference type="Google" id="ProtNLM"/>
    </source>
</evidence>
<dbReference type="PANTHER" id="PTHR43669">
    <property type="entry name" value="5-KETO-D-GLUCONATE 5-REDUCTASE"/>
    <property type="match status" value="1"/>
</dbReference>
<keyword evidence="4" id="KW-1185">Reference proteome</keyword>
<evidence type="ECO:0000256" key="2">
    <source>
        <dbReference type="ARBA" id="ARBA00023002"/>
    </source>
</evidence>
<protein>
    <recommendedName>
        <fullName evidence="5">Short-chain dehydrogenase</fullName>
    </recommendedName>
</protein>
<dbReference type="VEuPathDB" id="FungiDB:CHGG_11057"/>
<dbReference type="Pfam" id="PF13561">
    <property type="entry name" value="adh_short_C2"/>
    <property type="match status" value="1"/>
</dbReference>
<dbReference type="Proteomes" id="UP000001056">
    <property type="component" value="Unassembled WGS sequence"/>
</dbReference>
<comment type="similarity">
    <text evidence="1">Belongs to the short-chain dehydrogenases/reductases (SDR) family.</text>
</comment>
<name>Q2GLZ9_CHAGB</name>
<dbReference type="InParanoid" id="Q2GLZ9"/>
<keyword evidence="2" id="KW-0560">Oxidoreductase</keyword>
<dbReference type="OrthoDB" id="5336600at2759"/>
<accession>Q2GLZ9</accession>
<evidence type="ECO:0000313" key="4">
    <source>
        <dbReference type="Proteomes" id="UP000001056"/>
    </source>
</evidence>